<reference evidence="1 2" key="1">
    <citation type="journal article" date="2008" name="J. Bacteriol.">
        <title>The genome of Heliobacterium modesticaldum, a phototrophic representative of the Firmicutes containing the simplest photosynthetic apparatus.</title>
        <authorList>
            <person name="Sattley W.M."/>
            <person name="Madigan M.T."/>
            <person name="Swingley W.D."/>
            <person name="Cheung P.C."/>
            <person name="Clocksin K.M."/>
            <person name="Conrad A.L."/>
            <person name="Dejesa L.C."/>
            <person name="Honchak B.M."/>
            <person name="Jung D.O."/>
            <person name="Karbach L.E."/>
            <person name="Kurdoglu A."/>
            <person name="Lahiri S."/>
            <person name="Mastrian S.D."/>
            <person name="Page L.E."/>
            <person name="Taylor H.L."/>
            <person name="Wang Z.T."/>
            <person name="Raymond J."/>
            <person name="Chen M."/>
            <person name="Blankenship R.E."/>
            <person name="Touchman J.W."/>
        </authorList>
    </citation>
    <scope>NUCLEOTIDE SEQUENCE [LARGE SCALE GENOMIC DNA]</scope>
    <source>
        <strain evidence="2">ATCC 51547 / Ice1</strain>
    </source>
</reference>
<keyword evidence="2" id="KW-1185">Reference proteome</keyword>
<evidence type="ECO:0000313" key="2">
    <source>
        <dbReference type="Proteomes" id="UP000008550"/>
    </source>
</evidence>
<dbReference type="HOGENOM" id="CLU_3184453_0_0_9"/>
<dbReference type="EMBL" id="CP000930">
    <property type="protein sequence ID" value="ABZ83099.1"/>
    <property type="molecule type" value="Genomic_DNA"/>
</dbReference>
<protein>
    <submittedName>
        <fullName evidence="1">Uncharacterized protein</fullName>
    </submittedName>
</protein>
<evidence type="ECO:0000313" key="1">
    <source>
        <dbReference type="EMBL" id="ABZ83099.1"/>
    </source>
</evidence>
<dbReference type="Proteomes" id="UP000008550">
    <property type="component" value="Chromosome"/>
</dbReference>
<accession>B0TFK0</accession>
<dbReference type="STRING" id="498761.HM1_0485"/>
<gene>
    <name evidence="1" type="ORF">HM1_0485</name>
</gene>
<dbReference type="AlphaFoldDB" id="B0TFK0"/>
<proteinExistence type="predicted"/>
<organism evidence="1 2">
    <name type="scientific">Heliobacterium modesticaldum (strain ATCC 51547 / Ice1)</name>
    <dbReference type="NCBI Taxonomy" id="498761"/>
    <lineage>
        <taxon>Bacteria</taxon>
        <taxon>Bacillati</taxon>
        <taxon>Bacillota</taxon>
        <taxon>Clostridia</taxon>
        <taxon>Eubacteriales</taxon>
        <taxon>Heliobacteriaceae</taxon>
        <taxon>Heliomicrobium</taxon>
    </lineage>
</organism>
<dbReference type="KEGG" id="hmo:HM1_0485"/>
<sequence>MLGHPGQRLFIPFARVLGDHLFLFIDPLVGRMPTILLGVYQGNIHP</sequence>
<name>B0TFK0_HELMI</name>